<dbReference type="GO" id="GO:0005634">
    <property type="term" value="C:nucleus"/>
    <property type="evidence" value="ECO:0007669"/>
    <property type="project" value="UniProtKB-SubCell"/>
</dbReference>
<proteinExistence type="inferred from homology"/>
<feature type="compositionally biased region" description="Polar residues" evidence="9">
    <location>
        <begin position="247"/>
        <end position="266"/>
    </location>
</feature>
<evidence type="ECO:0000256" key="2">
    <source>
        <dbReference type="ARBA" id="ARBA00004496"/>
    </source>
</evidence>
<dbReference type="InterPro" id="IPR013734">
    <property type="entry name" value="TF_Nrm1/Whi5"/>
</dbReference>
<evidence type="ECO:0000313" key="11">
    <source>
        <dbReference type="Proteomes" id="UP000324748"/>
    </source>
</evidence>
<keyword evidence="11" id="KW-1185">Reference proteome</keyword>
<evidence type="ECO:0000256" key="1">
    <source>
        <dbReference type="ARBA" id="ARBA00004123"/>
    </source>
</evidence>
<evidence type="ECO:0000256" key="3">
    <source>
        <dbReference type="ARBA" id="ARBA00006922"/>
    </source>
</evidence>
<evidence type="ECO:0000256" key="6">
    <source>
        <dbReference type="ARBA" id="ARBA00023015"/>
    </source>
</evidence>
<dbReference type="GO" id="GO:0005737">
    <property type="term" value="C:cytoplasm"/>
    <property type="evidence" value="ECO:0007669"/>
    <property type="project" value="UniProtKB-SubCell"/>
</dbReference>
<feature type="compositionally biased region" description="Polar residues" evidence="9">
    <location>
        <begin position="149"/>
        <end position="168"/>
    </location>
</feature>
<keyword evidence="7" id="KW-0804">Transcription</keyword>
<dbReference type="AlphaFoldDB" id="A0A5B0PZZ3"/>
<dbReference type="EMBL" id="VSWC01000040">
    <property type="protein sequence ID" value="KAA1106521.1"/>
    <property type="molecule type" value="Genomic_DNA"/>
</dbReference>
<protein>
    <submittedName>
        <fullName evidence="10">Uncharacterized protein</fullName>
    </submittedName>
</protein>
<comment type="caution">
    <text evidence="10">The sequence shown here is derived from an EMBL/GenBank/DDBJ whole genome shotgun (WGS) entry which is preliminary data.</text>
</comment>
<dbReference type="Proteomes" id="UP000324748">
    <property type="component" value="Unassembled WGS sequence"/>
</dbReference>
<keyword evidence="5" id="KW-0678">Repressor</keyword>
<accession>A0A5B0PZZ3</accession>
<gene>
    <name evidence="10" type="ORF">PGT21_035873</name>
</gene>
<keyword evidence="6" id="KW-0805">Transcription regulation</keyword>
<feature type="region of interest" description="Disordered" evidence="9">
    <location>
        <begin position="238"/>
        <end position="266"/>
    </location>
</feature>
<sequence length="266" mass="29955">MTSSSCHVCSKNVRLRHDLNSSSKIFFTLLLDIFSSLVCYLSEVSGWIIIANVLSLALSFGEHQAKRALQTRLRLAGFKASHGWQDVSFEKIEPQLMGTLKQKQAELAPSRVRRQSNRSSQRSELSPHLYPGDNRSQPAWTTPDHRLPSYNSETDSTHTFSLRTTPQMISGAFSAPPSTQPRSLIQPPSYPHTPEQIIRSKWTMSRIPSQTHSNTTPEDDELRDQTTAAEMMLFLATGSPSPDHRSISSVTQNRCLHPQLQPQFRT</sequence>
<evidence type="ECO:0000256" key="7">
    <source>
        <dbReference type="ARBA" id="ARBA00023163"/>
    </source>
</evidence>
<comment type="similarity">
    <text evidence="3">Belongs to the WHI5/NRM1 family.</text>
</comment>
<reference evidence="10 11" key="1">
    <citation type="submission" date="2019-05" db="EMBL/GenBank/DDBJ databases">
        <title>Emergence of the Ug99 lineage of the wheat stem rust pathogen through somatic hybridization.</title>
        <authorList>
            <person name="Li F."/>
            <person name="Upadhyaya N.M."/>
            <person name="Sperschneider J."/>
            <person name="Matny O."/>
            <person name="Nguyen-Phuc H."/>
            <person name="Mago R."/>
            <person name="Raley C."/>
            <person name="Miller M.E."/>
            <person name="Silverstein K.A.T."/>
            <person name="Henningsen E."/>
            <person name="Hirsch C.D."/>
            <person name="Visser B."/>
            <person name="Pretorius Z.A."/>
            <person name="Steffenson B.J."/>
            <person name="Schwessinger B."/>
            <person name="Dodds P.N."/>
            <person name="Figueroa M."/>
        </authorList>
    </citation>
    <scope>NUCLEOTIDE SEQUENCE [LARGE SCALE GENOMIC DNA]</scope>
    <source>
        <strain evidence="10">21-0</strain>
    </source>
</reference>
<name>A0A5B0PZZ3_PUCGR</name>
<evidence type="ECO:0000313" key="10">
    <source>
        <dbReference type="EMBL" id="KAA1106521.1"/>
    </source>
</evidence>
<keyword evidence="4" id="KW-0963">Cytoplasm</keyword>
<evidence type="ECO:0000256" key="5">
    <source>
        <dbReference type="ARBA" id="ARBA00022491"/>
    </source>
</evidence>
<dbReference type="Pfam" id="PF08528">
    <property type="entry name" value="Whi5"/>
    <property type="match status" value="1"/>
</dbReference>
<dbReference type="OrthoDB" id="2163387at2759"/>
<evidence type="ECO:0000256" key="9">
    <source>
        <dbReference type="SAM" id="MobiDB-lite"/>
    </source>
</evidence>
<evidence type="ECO:0000256" key="8">
    <source>
        <dbReference type="ARBA" id="ARBA00023242"/>
    </source>
</evidence>
<evidence type="ECO:0000256" key="4">
    <source>
        <dbReference type="ARBA" id="ARBA00022490"/>
    </source>
</evidence>
<comment type="subcellular location">
    <subcellularLocation>
        <location evidence="2">Cytoplasm</location>
    </subcellularLocation>
    <subcellularLocation>
        <location evidence="1">Nucleus</location>
    </subcellularLocation>
</comment>
<feature type="region of interest" description="Disordered" evidence="9">
    <location>
        <begin position="103"/>
        <end position="192"/>
    </location>
</feature>
<keyword evidence="8" id="KW-0539">Nucleus</keyword>
<organism evidence="10 11">
    <name type="scientific">Puccinia graminis f. sp. tritici</name>
    <dbReference type="NCBI Taxonomy" id="56615"/>
    <lineage>
        <taxon>Eukaryota</taxon>
        <taxon>Fungi</taxon>
        <taxon>Dikarya</taxon>
        <taxon>Basidiomycota</taxon>
        <taxon>Pucciniomycotina</taxon>
        <taxon>Pucciniomycetes</taxon>
        <taxon>Pucciniales</taxon>
        <taxon>Pucciniaceae</taxon>
        <taxon>Puccinia</taxon>
    </lineage>
</organism>